<feature type="coiled-coil region" evidence="6">
    <location>
        <begin position="880"/>
        <end position="935"/>
    </location>
</feature>
<evidence type="ECO:0000256" key="7">
    <source>
        <dbReference type="SAM" id="MobiDB-lite"/>
    </source>
</evidence>
<dbReference type="GO" id="GO:0006260">
    <property type="term" value="P:DNA replication"/>
    <property type="evidence" value="ECO:0007669"/>
    <property type="project" value="UniProtKB-UniRule"/>
</dbReference>
<comment type="subcellular location">
    <subcellularLocation>
        <location evidence="6">Cytoplasm</location>
    </subcellularLocation>
</comment>
<evidence type="ECO:0000259" key="8">
    <source>
        <dbReference type="Pfam" id="PF02463"/>
    </source>
</evidence>
<dbReference type="SUPFAM" id="SSF75553">
    <property type="entry name" value="Smc hinge domain"/>
    <property type="match status" value="1"/>
</dbReference>
<gene>
    <name evidence="6" type="primary">smc</name>
    <name evidence="9" type="ORF">HNQ61_001808</name>
</gene>
<dbReference type="Pfam" id="PF02463">
    <property type="entry name" value="SMC_N"/>
    <property type="match status" value="1"/>
</dbReference>
<keyword evidence="1 6" id="KW-0963">Cytoplasm</keyword>
<evidence type="ECO:0000256" key="1">
    <source>
        <dbReference type="ARBA" id="ARBA00022490"/>
    </source>
</evidence>
<dbReference type="Proteomes" id="UP000582837">
    <property type="component" value="Unassembled WGS sequence"/>
</dbReference>
<evidence type="ECO:0000313" key="9">
    <source>
        <dbReference type="EMBL" id="MBB6070189.1"/>
    </source>
</evidence>
<evidence type="ECO:0000313" key="10">
    <source>
        <dbReference type="Proteomes" id="UP000582837"/>
    </source>
</evidence>
<evidence type="ECO:0000256" key="4">
    <source>
        <dbReference type="ARBA" id="ARBA00023054"/>
    </source>
</evidence>
<evidence type="ECO:0000256" key="3">
    <source>
        <dbReference type="ARBA" id="ARBA00022840"/>
    </source>
</evidence>
<dbReference type="InterPro" id="IPR027417">
    <property type="entry name" value="P-loop_NTPase"/>
</dbReference>
<comment type="caution">
    <text evidence="9">The sequence shown here is derived from an EMBL/GenBank/DDBJ whole genome shotgun (WGS) entry which is preliminary data.</text>
</comment>
<keyword evidence="2 6" id="KW-0547">Nucleotide-binding</keyword>
<keyword evidence="4 6" id="KW-0175">Coiled coil</keyword>
<dbReference type="SUPFAM" id="SSF90257">
    <property type="entry name" value="Myosin rod fragments"/>
    <property type="match status" value="1"/>
</dbReference>
<dbReference type="InterPro" id="IPR003395">
    <property type="entry name" value="RecF/RecN/SMC_N"/>
</dbReference>
<dbReference type="GO" id="GO:0005694">
    <property type="term" value="C:chromosome"/>
    <property type="evidence" value="ECO:0007669"/>
    <property type="project" value="InterPro"/>
</dbReference>
<dbReference type="SUPFAM" id="SSF52540">
    <property type="entry name" value="P-loop containing nucleoside triphosphate hydrolases"/>
    <property type="match status" value="1"/>
</dbReference>
<dbReference type="Gene3D" id="1.20.1060.20">
    <property type="match status" value="1"/>
</dbReference>
<feature type="compositionally biased region" description="Basic and acidic residues" evidence="7">
    <location>
        <begin position="399"/>
        <end position="408"/>
    </location>
</feature>
<keyword evidence="3 6" id="KW-0067">ATP-binding</keyword>
<accession>A0A841GU25</accession>
<dbReference type="CDD" id="cd03278">
    <property type="entry name" value="ABC_SMC_barmotin"/>
    <property type="match status" value="1"/>
</dbReference>
<reference evidence="9 10" key="1">
    <citation type="submission" date="2020-08" db="EMBL/GenBank/DDBJ databases">
        <title>Genomic Encyclopedia of Type Strains, Phase IV (KMG-IV): sequencing the most valuable type-strain genomes for metagenomic binning, comparative biology and taxonomic classification.</title>
        <authorList>
            <person name="Goeker M."/>
        </authorList>
    </citation>
    <scope>NUCLEOTIDE SEQUENCE [LARGE SCALE GENOMIC DNA]</scope>
    <source>
        <strain evidence="9 10">DSM 29007</strain>
    </source>
</reference>
<dbReference type="PIRSF" id="PIRSF005719">
    <property type="entry name" value="SMC"/>
    <property type="match status" value="1"/>
</dbReference>
<dbReference type="PANTHER" id="PTHR43977">
    <property type="entry name" value="STRUCTURAL MAINTENANCE OF CHROMOSOMES PROTEIN 3"/>
    <property type="match status" value="1"/>
</dbReference>
<dbReference type="GO" id="GO:0030261">
    <property type="term" value="P:chromosome condensation"/>
    <property type="evidence" value="ECO:0007669"/>
    <property type="project" value="InterPro"/>
</dbReference>
<comment type="caution">
    <text evidence="6">Lacks conserved residue(s) required for the propagation of feature annotation.</text>
</comment>
<dbReference type="Gene3D" id="3.40.50.300">
    <property type="entry name" value="P-loop containing nucleotide triphosphate hydrolases"/>
    <property type="match status" value="2"/>
</dbReference>
<dbReference type="GO" id="GO:0016887">
    <property type="term" value="F:ATP hydrolysis activity"/>
    <property type="evidence" value="ECO:0007669"/>
    <property type="project" value="InterPro"/>
</dbReference>
<dbReference type="InterPro" id="IPR024704">
    <property type="entry name" value="SMC"/>
</dbReference>
<dbReference type="RefSeq" id="WP_170035590.1">
    <property type="nucleotide sequence ID" value="NZ_JABDTL010000001.1"/>
</dbReference>
<feature type="domain" description="RecF/RecN/SMC N-terminal" evidence="8">
    <location>
        <begin position="3"/>
        <end position="1164"/>
    </location>
</feature>
<keyword evidence="5 6" id="KW-0238">DNA-binding</keyword>
<comment type="similarity">
    <text evidence="6">Belongs to the SMC family.</text>
</comment>
<dbReference type="HAMAP" id="MF_01894">
    <property type="entry name" value="Smc_prok"/>
    <property type="match status" value="1"/>
</dbReference>
<evidence type="ECO:0000256" key="6">
    <source>
        <dbReference type="HAMAP-Rule" id="MF_01894"/>
    </source>
</evidence>
<evidence type="ECO:0000256" key="2">
    <source>
        <dbReference type="ARBA" id="ARBA00022741"/>
    </source>
</evidence>
<dbReference type="InterPro" id="IPR036277">
    <property type="entry name" value="SMC_hinge_sf"/>
</dbReference>
<evidence type="ECO:0000256" key="5">
    <source>
        <dbReference type="ARBA" id="ARBA00023125"/>
    </source>
</evidence>
<organism evidence="9 10">
    <name type="scientific">Longimicrobium terrae</name>
    <dbReference type="NCBI Taxonomy" id="1639882"/>
    <lineage>
        <taxon>Bacteria</taxon>
        <taxon>Pseudomonadati</taxon>
        <taxon>Gemmatimonadota</taxon>
        <taxon>Longimicrobiia</taxon>
        <taxon>Longimicrobiales</taxon>
        <taxon>Longimicrobiaceae</taxon>
        <taxon>Longimicrobium</taxon>
    </lineage>
</organism>
<dbReference type="NCBIfam" id="TIGR02168">
    <property type="entry name" value="SMC_prok_B"/>
    <property type="match status" value="1"/>
</dbReference>
<name>A0A841GU25_9BACT</name>
<dbReference type="GO" id="GO:0007059">
    <property type="term" value="P:chromosome segregation"/>
    <property type="evidence" value="ECO:0007669"/>
    <property type="project" value="UniProtKB-UniRule"/>
</dbReference>
<feature type="coiled-coil region" evidence="6">
    <location>
        <begin position="663"/>
        <end position="725"/>
    </location>
</feature>
<keyword evidence="10" id="KW-1185">Reference proteome</keyword>
<comment type="domain">
    <text evidence="6">Contains large globular domains required for ATP hydrolysis at each terminus and a third globular domain forming a flexible hinge near the middle of the molecule. These domains are separated by coiled-coil structures.</text>
</comment>
<dbReference type="GO" id="GO:0005737">
    <property type="term" value="C:cytoplasm"/>
    <property type="evidence" value="ECO:0007669"/>
    <property type="project" value="UniProtKB-SubCell"/>
</dbReference>
<dbReference type="GO" id="GO:0005524">
    <property type="term" value="F:ATP binding"/>
    <property type="evidence" value="ECO:0007669"/>
    <property type="project" value="UniProtKB-UniRule"/>
</dbReference>
<dbReference type="GO" id="GO:0007062">
    <property type="term" value="P:sister chromatid cohesion"/>
    <property type="evidence" value="ECO:0007669"/>
    <property type="project" value="InterPro"/>
</dbReference>
<dbReference type="EMBL" id="JACHIA010000004">
    <property type="protein sequence ID" value="MBB6070189.1"/>
    <property type="molecule type" value="Genomic_DNA"/>
</dbReference>
<comment type="subunit">
    <text evidence="6">Homodimer.</text>
</comment>
<feature type="region of interest" description="Disordered" evidence="7">
    <location>
        <begin position="365"/>
        <end position="408"/>
    </location>
</feature>
<comment type="function">
    <text evidence="6">Required for chromosome condensation and partitioning.</text>
</comment>
<feature type="compositionally biased region" description="Basic and acidic residues" evidence="7">
    <location>
        <begin position="379"/>
        <end position="393"/>
    </location>
</feature>
<sequence>MKLRSLQLHGFKSFADKTVLELRDGVTAIVGSNGCGKSNTADGVRWVLGETRAGALRSGKMEEVIFQGSFKRRPLNYAEVSLVFSNEDGSVAIPQTEIEIARKVFREGGSEYYLNRQSCRLRDIHDLLRDTGLGSNAYSIIESGMIDAILSERPDERRAMFEEAAGIGRYKDRRKAAQRRLEAAEVDLSRLSDLVGEVESKVRALSRQRRKAQRHLELQARRLDLEMAIARAEVDALDRSIAAATARLVALEQAGREAGTERTTAEAIVAERRIEAAELTRRRGEVAARLDEVRRRLDTREREILLADERRSHAELRIAQLVRERGELSERAERMAADATRLEGERARGAARLEGVRERLEARREENEAVRATLASHRRASEEAAARARDLARETASAEGERAAADRRQTEAAERIARLTAQEAQIAASLRELEAQTELWSGQSEVLRDRLNAALDAAEHAREEVRVLRGREASVRDALRAADDRLSRLSAQVSAREALERSYEGFSPAVSAIMGQTERFPGVLAPLADFVRATTEDAAVSGAVESFLGALLQALVVRDLAAARRVRRWFRDEWDGGGTLLLLPLDAPGVREAVGAIHSARLGVAGHGEAAAWVDTFLAGLTLVAGEDPLQAYPDGSRVDGLGDTVDPRGVIRLGEPVSGEGILARREALARLRAEVEEARADHDRLAADRAAAAEQAAISEEQAREAEEYVRRMEGELRQMDADAAAHGHQQGRIRREREEVGVALGNANKLARETAERIAALDARLAELQRTWSDVAAAALATSSALTELDTAWEAARDEESELRVAAARAEGELKELDRALGAATQGAAGARGRGRTLEAEAEELRRSLEGLSGVRDRAGGEVQGLFADRDREAAALANLDTRLGELDVEVSRAEERARVSRRRETEAAEERHRLELERAEQESRRVRASERVEAEWGRPWEVLLTQAAPVEEGTPDAWRAEVREVAQAVDALGPINMLAVQEHEEEDRRLKFLLEQQSDLTRARDDLSSAIRQINRTAKEVFMGTFNVVRENFHRTFQSLFQGGEADVWLADPDDPLESPIEIHASPRGKKTQRIHLLSGGERTLTALSLLFAIYLVKPSPFCLFDEVDAPLDESNVGRFIQLLNDFKAQTQFIVITHNPRTMEAADWIYGVTMEEPGVSTIVGVELEGAWPFGERVA</sequence>
<protein>
    <recommendedName>
        <fullName evidence="6">Chromosome partition protein Smc</fullName>
    </recommendedName>
</protein>
<proteinExistence type="inferred from homology"/>
<dbReference type="InterPro" id="IPR011890">
    <property type="entry name" value="SMC_prok"/>
</dbReference>
<dbReference type="AlphaFoldDB" id="A0A841GU25"/>
<dbReference type="GO" id="GO:0003677">
    <property type="term" value="F:DNA binding"/>
    <property type="evidence" value="ECO:0007669"/>
    <property type="project" value="UniProtKB-UniRule"/>
</dbReference>